<dbReference type="Proteomes" id="UP000623010">
    <property type="component" value="Unassembled WGS sequence"/>
</dbReference>
<feature type="compositionally biased region" description="Low complexity" evidence="1">
    <location>
        <begin position="23"/>
        <end position="46"/>
    </location>
</feature>
<reference evidence="2" key="2">
    <citation type="submission" date="2020-09" db="EMBL/GenBank/DDBJ databases">
        <authorList>
            <person name="Sun Q."/>
            <person name="Ohkuma M."/>
        </authorList>
    </citation>
    <scope>NUCLEOTIDE SEQUENCE</scope>
    <source>
        <strain evidence="2">JCM 5016</strain>
    </source>
</reference>
<proteinExistence type="predicted"/>
<dbReference type="AlphaFoldDB" id="A0A918QUW8"/>
<name>A0A918QUW8_9ACTN</name>
<evidence type="ECO:0000256" key="1">
    <source>
        <dbReference type="SAM" id="MobiDB-lite"/>
    </source>
</evidence>
<keyword evidence="3" id="KW-1185">Reference proteome</keyword>
<feature type="compositionally biased region" description="Basic and acidic residues" evidence="1">
    <location>
        <begin position="1"/>
        <end position="21"/>
    </location>
</feature>
<feature type="compositionally biased region" description="Low complexity" evidence="1">
    <location>
        <begin position="89"/>
        <end position="117"/>
    </location>
</feature>
<comment type="caution">
    <text evidence="2">The sequence shown here is derived from an EMBL/GenBank/DDBJ whole genome shotgun (WGS) entry which is preliminary data.</text>
</comment>
<gene>
    <name evidence="2" type="ORF">GCM10010389_09300</name>
</gene>
<dbReference type="EMBL" id="BMWH01000002">
    <property type="protein sequence ID" value="GGZ73815.1"/>
    <property type="molecule type" value="Genomic_DNA"/>
</dbReference>
<sequence>MENTGRRVREREGDGGEDPCRVRTPAGGVPPRAGAPGRAARPLPGRYRPRATGETGPATRAMRERAPEQALREGEDVYDLELPAVTGAAGAADTAADSDAADTAAGVGASAAAARRPAPARRRGTHRPPPEPPRIPEPFRQPFRPGPPAGEGVGR</sequence>
<organism evidence="2 3">
    <name type="scientific">Streptomyces echinoruber</name>
    <dbReference type="NCBI Taxonomy" id="68898"/>
    <lineage>
        <taxon>Bacteria</taxon>
        <taxon>Bacillati</taxon>
        <taxon>Actinomycetota</taxon>
        <taxon>Actinomycetes</taxon>
        <taxon>Kitasatosporales</taxon>
        <taxon>Streptomycetaceae</taxon>
        <taxon>Streptomyces</taxon>
    </lineage>
</organism>
<feature type="region of interest" description="Disordered" evidence="1">
    <location>
        <begin position="1"/>
        <end position="77"/>
    </location>
</feature>
<accession>A0A918QUW8</accession>
<protein>
    <submittedName>
        <fullName evidence="2">Uncharacterized protein</fullName>
    </submittedName>
</protein>
<evidence type="ECO:0000313" key="2">
    <source>
        <dbReference type="EMBL" id="GGZ73815.1"/>
    </source>
</evidence>
<reference evidence="2" key="1">
    <citation type="journal article" date="2014" name="Int. J. Syst. Evol. Microbiol.">
        <title>Complete genome sequence of Corynebacterium casei LMG S-19264T (=DSM 44701T), isolated from a smear-ripened cheese.</title>
        <authorList>
            <consortium name="US DOE Joint Genome Institute (JGI-PGF)"/>
            <person name="Walter F."/>
            <person name="Albersmeier A."/>
            <person name="Kalinowski J."/>
            <person name="Ruckert C."/>
        </authorList>
    </citation>
    <scope>NUCLEOTIDE SEQUENCE</scope>
    <source>
        <strain evidence="2">JCM 5016</strain>
    </source>
</reference>
<feature type="compositionally biased region" description="Basic and acidic residues" evidence="1">
    <location>
        <begin position="61"/>
        <end position="75"/>
    </location>
</feature>
<evidence type="ECO:0000313" key="3">
    <source>
        <dbReference type="Proteomes" id="UP000623010"/>
    </source>
</evidence>
<feature type="region of interest" description="Disordered" evidence="1">
    <location>
        <begin position="89"/>
        <end position="155"/>
    </location>
</feature>